<dbReference type="AlphaFoldDB" id="A0A916Y0T2"/>
<accession>A0A916Y0T2</accession>
<dbReference type="RefSeq" id="WP_188361751.1">
    <property type="nucleotide sequence ID" value="NZ_BMFG01000004.1"/>
</dbReference>
<feature type="chain" id="PRO_5036813635" description="YD repeat-containing protein" evidence="1">
    <location>
        <begin position="23"/>
        <end position="288"/>
    </location>
</feature>
<reference evidence="2" key="2">
    <citation type="submission" date="2020-09" db="EMBL/GenBank/DDBJ databases">
        <authorList>
            <person name="Sun Q."/>
            <person name="Zhou Y."/>
        </authorList>
    </citation>
    <scope>NUCLEOTIDE SEQUENCE</scope>
    <source>
        <strain evidence="2">CGMCC 1.12506</strain>
    </source>
</reference>
<dbReference type="PROSITE" id="PS51257">
    <property type="entry name" value="PROKAR_LIPOPROTEIN"/>
    <property type="match status" value="1"/>
</dbReference>
<organism evidence="2 3">
    <name type="scientific">Flavobacterium orientale</name>
    <dbReference type="NCBI Taxonomy" id="1756020"/>
    <lineage>
        <taxon>Bacteria</taxon>
        <taxon>Pseudomonadati</taxon>
        <taxon>Bacteroidota</taxon>
        <taxon>Flavobacteriia</taxon>
        <taxon>Flavobacteriales</taxon>
        <taxon>Flavobacteriaceae</taxon>
        <taxon>Flavobacterium</taxon>
    </lineage>
</organism>
<protein>
    <recommendedName>
        <fullName evidence="4">YD repeat-containing protein</fullName>
    </recommendedName>
</protein>
<proteinExistence type="predicted"/>
<evidence type="ECO:0008006" key="4">
    <source>
        <dbReference type="Google" id="ProtNLM"/>
    </source>
</evidence>
<keyword evidence="3" id="KW-1185">Reference proteome</keyword>
<dbReference type="Proteomes" id="UP000625735">
    <property type="component" value="Unassembled WGS sequence"/>
</dbReference>
<keyword evidence="1" id="KW-0732">Signal</keyword>
<feature type="signal peptide" evidence="1">
    <location>
        <begin position="1"/>
        <end position="22"/>
    </location>
</feature>
<comment type="caution">
    <text evidence="2">The sequence shown here is derived from an EMBL/GenBank/DDBJ whole genome shotgun (WGS) entry which is preliminary data.</text>
</comment>
<evidence type="ECO:0000256" key="1">
    <source>
        <dbReference type="SAM" id="SignalP"/>
    </source>
</evidence>
<name>A0A916Y0T2_9FLAO</name>
<sequence>MKLKNVFLGLLVASFFSCSNDAETTNNPNAMTLHKRVIVRTQSLNAEALTKEVQYFSNNEIVADTIFNHLEEWTHRKVTTTNGTTKTYKTFTVSGEVTEHREETYDSQGRITGRKQLIPENILAISYSYTADETVTVEAMNLIDQTVSYVGTYFKNNQGLIFKENRPTTFDPTTITEGTLLFDGLRPIEYTNSVNTISFDYYPVAKPATILKSTTELNNTVLLGLSLLKMAEEGNFYFKRNNETTNSVSTTYQTDFNENNFIEYYKSTYINAAANNNLLTTEVFYYYN</sequence>
<dbReference type="EMBL" id="BMFG01000004">
    <property type="protein sequence ID" value="GGD24317.1"/>
    <property type="molecule type" value="Genomic_DNA"/>
</dbReference>
<gene>
    <name evidence="2" type="ORF">GCM10011343_13130</name>
</gene>
<evidence type="ECO:0000313" key="3">
    <source>
        <dbReference type="Proteomes" id="UP000625735"/>
    </source>
</evidence>
<evidence type="ECO:0000313" key="2">
    <source>
        <dbReference type="EMBL" id="GGD24317.1"/>
    </source>
</evidence>
<reference evidence="2" key="1">
    <citation type="journal article" date="2014" name="Int. J. Syst. Evol. Microbiol.">
        <title>Complete genome sequence of Corynebacterium casei LMG S-19264T (=DSM 44701T), isolated from a smear-ripened cheese.</title>
        <authorList>
            <consortium name="US DOE Joint Genome Institute (JGI-PGF)"/>
            <person name="Walter F."/>
            <person name="Albersmeier A."/>
            <person name="Kalinowski J."/>
            <person name="Ruckert C."/>
        </authorList>
    </citation>
    <scope>NUCLEOTIDE SEQUENCE</scope>
    <source>
        <strain evidence="2">CGMCC 1.12506</strain>
    </source>
</reference>